<evidence type="ECO:0000313" key="2">
    <source>
        <dbReference type="Proteomes" id="UP001055811"/>
    </source>
</evidence>
<accession>A0ACB8ZVC6</accession>
<dbReference type="EMBL" id="CM042016">
    <property type="protein sequence ID" value="KAI3700075.1"/>
    <property type="molecule type" value="Genomic_DNA"/>
</dbReference>
<protein>
    <submittedName>
        <fullName evidence="1">Uncharacterized protein</fullName>
    </submittedName>
</protein>
<organism evidence="1 2">
    <name type="scientific">Cichorium intybus</name>
    <name type="common">Chicory</name>
    <dbReference type="NCBI Taxonomy" id="13427"/>
    <lineage>
        <taxon>Eukaryota</taxon>
        <taxon>Viridiplantae</taxon>
        <taxon>Streptophyta</taxon>
        <taxon>Embryophyta</taxon>
        <taxon>Tracheophyta</taxon>
        <taxon>Spermatophyta</taxon>
        <taxon>Magnoliopsida</taxon>
        <taxon>eudicotyledons</taxon>
        <taxon>Gunneridae</taxon>
        <taxon>Pentapetalae</taxon>
        <taxon>asterids</taxon>
        <taxon>campanulids</taxon>
        <taxon>Asterales</taxon>
        <taxon>Asteraceae</taxon>
        <taxon>Cichorioideae</taxon>
        <taxon>Cichorieae</taxon>
        <taxon>Cichoriinae</taxon>
        <taxon>Cichorium</taxon>
    </lineage>
</organism>
<name>A0ACB8ZVC6_CICIN</name>
<dbReference type="Proteomes" id="UP001055811">
    <property type="component" value="Linkage Group LG08"/>
</dbReference>
<comment type="caution">
    <text evidence="1">The sequence shown here is derived from an EMBL/GenBank/DDBJ whole genome shotgun (WGS) entry which is preliminary data.</text>
</comment>
<keyword evidence="2" id="KW-1185">Reference proteome</keyword>
<sequence>MDSLFPERIPDEYVARLEAIQVFLAYASYMNFTVYQMDVKTAFLYGEVKVEIYVDQPPGFHGYTQGTIDKNLFIKRKKSDQIVVQIYVDDIIFGSTNPDGQSIDKTYYRSMIGSLMYLTASRPDIFLAVCQCAQHQANPKLSHLTDVKWIFRYLKGRPKLGLWYPKNREFDMYVFSDNNYGGCDIDR</sequence>
<reference evidence="1 2" key="2">
    <citation type="journal article" date="2022" name="Mol. Ecol. Resour.">
        <title>The genomes of chicory, endive, great burdock and yacon provide insights into Asteraceae paleo-polyploidization history and plant inulin production.</title>
        <authorList>
            <person name="Fan W."/>
            <person name="Wang S."/>
            <person name="Wang H."/>
            <person name="Wang A."/>
            <person name="Jiang F."/>
            <person name="Liu H."/>
            <person name="Zhao H."/>
            <person name="Xu D."/>
            <person name="Zhang Y."/>
        </authorList>
    </citation>
    <scope>NUCLEOTIDE SEQUENCE [LARGE SCALE GENOMIC DNA]</scope>
    <source>
        <strain evidence="2">cv. Punajuju</strain>
        <tissue evidence="1">Leaves</tissue>
    </source>
</reference>
<reference evidence="2" key="1">
    <citation type="journal article" date="2022" name="Mol. Ecol. Resour.">
        <title>The genomes of chicory, endive, great burdock and yacon provide insights into Asteraceae palaeo-polyploidization history and plant inulin production.</title>
        <authorList>
            <person name="Fan W."/>
            <person name="Wang S."/>
            <person name="Wang H."/>
            <person name="Wang A."/>
            <person name="Jiang F."/>
            <person name="Liu H."/>
            <person name="Zhao H."/>
            <person name="Xu D."/>
            <person name="Zhang Y."/>
        </authorList>
    </citation>
    <scope>NUCLEOTIDE SEQUENCE [LARGE SCALE GENOMIC DNA]</scope>
    <source>
        <strain evidence="2">cv. Punajuju</strain>
    </source>
</reference>
<gene>
    <name evidence="1" type="ORF">L2E82_44690</name>
</gene>
<evidence type="ECO:0000313" key="1">
    <source>
        <dbReference type="EMBL" id="KAI3700075.1"/>
    </source>
</evidence>
<proteinExistence type="predicted"/>